<sequence>MTIKKIITLFTICVLFTQSAHALSAQVCYEPRHTYHIRVQDAPTITVMVAEEMERLTMRYSSVFYDQRTSTLIIKTLPTYYPDILAFIQKHEPNAKDSLSINNEQKKTDSDGQEYESSK</sequence>
<feature type="compositionally biased region" description="Basic and acidic residues" evidence="1">
    <location>
        <begin position="104"/>
        <end position="119"/>
    </location>
</feature>
<name>A0A378QRI9_9GAMM</name>
<reference evidence="3 4" key="1">
    <citation type="submission" date="2018-06" db="EMBL/GenBank/DDBJ databases">
        <authorList>
            <consortium name="Pathogen Informatics"/>
            <person name="Doyle S."/>
        </authorList>
    </citation>
    <scope>NUCLEOTIDE SEQUENCE [LARGE SCALE GENOMIC DNA]</scope>
    <source>
        <strain evidence="3 4">NCTC11012</strain>
    </source>
</reference>
<dbReference type="Proteomes" id="UP000254618">
    <property type="component" value="Unassembled WGS sequence"/>
</dbReference>
<proteinExistence type="predicted"/>
<accession>A0A378QRI9</accession>
<dbReference type="EMBL" id="UGQF01000001">
    <property type="protein sequence ID" value="STZ03301.1"/>
    <property type="molecule type" value="Genomic_DNA"/>
</dbReference>
<keyword evidence="2" id="KW-0732">Signal</keyword>
<organism evidence="3 4">
    <name type="scientific">Moraxella equi</name>
    <dbReference type="NCBI Taxonomy" id="60442"/>
    <lineage>
        <taxon>Bacteria</taxon>
        <taxon>Pseudomonadati</taxon>
        <taxon>Pseudomonadota</taxon>
        <taxon>Gammaproteobacteria</taxon>
        <taxon>Moraxellales</taxon>
        <taxon>Moraxellaceae</taxon>
        <taxon>Moraxella</taxon>
    </lineage>
</organism>
<evidence type="ECO:0000313" key="4">
    <source>
        <dbReference type="Proteomes" id="UP000254618"/>
    </source>
</evidence>
<feature type="signal peptide" evidence="2">
    <location>
        <begin position="1"/>
        <end position="22"/>
    </location>
</feature>
<evidence type="ECO:0000256" key="1">
    <source>
        <dbReference type="SAM" id="MobiDB-lite"/>
    </source>
</evidence>
<feature type="region of interest" description="Disordered" evidence="1">
    <location>
        <begin position="96"/>
        <end position="119"/>
    </location>
</feature>
<gene>
    <name evidence="3" type="ORF">NCTC11012_01543</name>
</gene>
<dbReference type="RefSeq" id="WP_143823470.1">
    <property type="nucleotide sequence ID" value="NZ_MXAP01000019.1"/>
</dbReference>
<evidence type="ECO:0000313" key="3">
    <source>
        <dbReference type="EMBL" id="STZ03301.1"/>
    </source>
</evidence>
<protein>
    <submittedName>
        <fullName evidence="3">Uncharacterized protein</fullName>
    </submittedName>
</protein>
<dbReference type="AlphaFoldDB" id="A0A378QRI9"/>
<feature type="chain" id="PRO_5017019871" evidence="2">
    <location>
        <begin position="23"/>
        <end position="119"/>
    </location>
</feature>
<evidence type="ECO:0000256" key="2">
    <source>
        <dbReference type="SAM" id="SignalP"/>
    </source>
</evidence>